<name>A0A0A9G5R2_ARUDO</name>
<accession>A0A0A9G5R2</accession>
<dbReference type="EMBL" id="GBRH01181903">
    <property type="protein sequence ID" value="JAE15993.1"/>
    <property type="molecule type" value="Transcribed_RNA"/>
</dbReference>
<organism evidence="1">
    <name type="scientific">Arundo donax</name>
    <name type="common">Giant reed</name>
    <name type="synonym">Donax arundinaceus</name>
    <dbReference type="NCBI Taxonomy" id="35708"/>
    <lineage>
        <taxon>Eukaryota</taxon>
        <taxon>Viridiplantae</taxon>
        <taxon>Streptophyta</taxon>
        <taxon>Embryophyta</taxon>
        <taxon>Tracheophyta</taxon>
        <taxon>Spermatophyta</taxon>
        <taxon>Magnoliopsida</taxon>
        <taxon>Liliopsida</taxon>
        <taxon>Poales</taxon>
        <taxon>Poaceae</taxon>
        <taxon>PACMAD clade</taxon>
        <taxon>Arundinoideae</taxon>
        <taxon>Arundineae</taxon>
        <taxon>Arundo</taxon>
    </lineage>
</organism>
<reference evidence="1" key="2">
    <citation type="journal article" date="2015" name="Data Brief">
        <title>Shoot transcriptome of the giant reed, Arundo donax.</title>
        <authorList>
            <person name="Barrero R.A."/>
            <person name="Guerrero F.D."/>
            <person name="Moolhuijzen P."/>
            <person name="Goolsby J.A."/>
            <person name="Tidwell J."/>
            <person name="Bellgard S.E."/>
            <person name="Bellgard M.I."/>
        </authorList>
    </citation>
    <scope>NUCLEOTIDE SEQUENCE</scope>
    <source>
        <tissue evidence="1">Shoot tissue taken approximately 20 cm above the soil surface</tissue>
    </source>
</reference>
<protein>
    <submittedName>
        <fullName evidence="1">Uncharacterized protein</fullName>
    </submittedName>
</protein>
<sequence length="46" mass="5353">MLIVCRVHRNQDLLMLLNHHVPIMACNTCLQAGIHNQIQDYPQFPL</sequence>
<reference evidence="1" key="1">
    <citation type="submission" date="2014-09" db="EMBL/GenBank/DDBJ databases">
        <authorList>
            <person name="Magalhaes I.L.F."/>
            <person name="Oliveira U."/>
            <person name="Santos F.R."/>
            <person name="Vidigal T.H.D.A."/>
            <person name="Brescovit A.D."/>
            <person name="Santos A.J."/>
        </authorList>
    </citation>
    <scope>NUCLEOTIDE SEQUENCE</scope>
    <source>
        <tissue evidence="1">Shoot tissue taken approximately 20 cm above the soil surface</tissue>
    </source>
</reference>
<evidence type="ECO:0000313" key="1">
    <source>
        <dbReference type="EMBL" id="JAE15993.1"/>
    </source>
</evidence>
<proteinExistence type="predicted"/>
<dbReference type="AlphaFoldDB" id="A0A0A9G5R2"/>